<feature type="binding site" evidence="13">
    <location>
        <begin position="289"/>
        <end position="294"/>
    </location>
    <ligand>
        <name>a peptide</name>
        <dbReference type="ChEBI" id="CHEBI:60466"/>
    </ligand>
</feature>
<feature type="binding site" evidence="13">
    <location>
        <begin position="581"/>
        <end position="583"/>
    </location>
    <ligand>
        <name>a peptide</name>
        <dbReference type="ChEBI" id="CHEBI:60466"/>
    </ligand>
</feature>
<evidence type="ECO:0000256" key="1">
    <source>
        <dbReference type="ARBA" id="ARBA00000098"/>
    </source>
</evidence>
<dbReference type="Pfam" id="PF01433">
    <property type="entry name" value="Peptidase_M1"/>
    <property type="match status" value="1"/>
</dbReference>
<dbReference type="Pfam" id="PF09127">
    <property type="entry name" value="Leuk-A4-hydro_C"/>
    <property type="match status" value="1"/>
</dbReference>
<dbReference type="AlphaFoldDB" id="A0A937A5Y8"/>
<keyword evidence="6" id="KW-0963">Cytoplasm</keyword>
<comment type="subcellular location">
    <subcellularLocation>
        <location evidence="2">Cytoplasm</location>
    </subcellularLocation>
</comment>
<feature type="active site" description="Proton acceptor" evidence="12">
    <location>
        <position position="319"/>
    </location>
</feature>
<evidence type="ECO:0000256" key="10">
    <source>
        <dbReference type="ARBA" id="ARBA00022833"/>
    </source>
</evidence>
<evidence type="ECO:0000256" key="13">
    <source>
        <dbReference type="PIRSR" id="PIRSR634015-2"/>
    </source>
</evidence>
<keyword evidence="10 14" id="KW-0862">Zinc</keyword>
<dbReference type="GO" id="GO:0006508">
    <property type="term" value="P:proteolysis"/>
    <property type="evidence" value="ECO:0007669"/>
    <property type="project" value="UniProtKB-KW"/>
</dbReference>
<feature type="binding site" evidence="14">
    <location>
        <position position="322"/>
    </location>
    <ligand>
        <name>Zn(2+)</name>
        <dbReference type="ChEBI" id="CHEBI:29105"/>
        <note>catalytic</note>
    </ligand>
</feature>
<dbReference type="InterPro" id="IPR001930">
    <property type="entry name" value="Peptidase_M1"/>
</dbReference>
<dbReference type="InterPro" id="IPR014782">
    <property type="entry name" value="Peptidase_M1_dom"/>
</dbReference>
<comment type="catalytic activity">
    <reaction evidence="1">
        <text>Release of an N-terminal amino acid, Xaa-|-Yaa- from a peptide, amide or arylamide. Xaa is preferably Ala, but may be most amino acids including Pro (slow action). When a terminal hydrophobic residue is followed by a prolyl residue, the two may be released as an intact Xaa-Pro dipeptide.</text>
        <dbReference type="EC" id="3.4.11.2"/>
    </reaction>
</comment>
<feature type="binding site" evidence="13">
    <location>
        <begin position="162"/>
        <end position="164"/>
    </location>
    <ligand>
        <name>a peptide</name>
        <dbReference type="ChEBI" id="CHEBI:60466"/>
    </ligand>
</feature>
<name>A0A937A5Y8_9BACT</name>
<dbReference type="Gene3D" id="1.25.40.320">
    <property type="entry name" value="Peptidase M1, leukotriene A4 hydrolase/aminopeptidase C-terminal domain"/>
    <property type="match status" value="1"/>
</dbReference>
<feature type="active site" description="Proton donor" evidence="12">
    <location>
        <position position="408"/>
    </location>
</feature>
<proteinExistence type="inferred from homology"/>
<dbReference type="FunFam" id="3.30.2010.30:FF:000001">
    <property type="entry name" value="Leukotriene A(4) hydrolase"/>
    <property type="match status" value="1"/>
</dbReference>
<dbReference type="InterPro" id="IPR015211">
    <property type="entry name" value="Peptidase_M1_C"/>
</dbReference>
<protein>
    <recommendedName>
        <fullName evidence="5">Aminopeptidase N</fullName>
        <ecNumber evidence="4">3.4.11.2</ecNumber>
    </recommendedName>
</protein>
<evidence type="ECO:0000259" key="15">
    <source>
        <dbReference type="SMART" id="SM01263"/>
    </source>
</evidence>
<keyword evidence="9" id="KW-0378">Hydrolase</keyword>
<dbReference type="GO" id="GO:0008237">
    <property type="term" value="F:metallopeptidase activity"/>
    <property type="evidence" value="ECO:0007669"/>
    <property type="project" value="UniProtKB-KW"/>
</dbReference>
<organism evidence="16 17">
    <name type="scientific">Marivirga atlantica</name>
    <dbReference type="NCBI Taxonomy" id="1548457"/>
    <lineage>
        <taxon>Bacteria</taxon>
        <taxon>Pseudomonadati</taxon>
        <taxon>Bacteroidota</taxon>
        <taxon>Cytophagia</taxon>
        <taxon>Cytophagales</taxon>
        <taxon>Marivirgaceae</taxon>
        <taxon>Marivirga</taxon>
    </lineage>
</organism>
<dbReference type="GO" id="GO:0008270">
    <property type="term" value="F:zinc ion binding"/>
    <property type="evidence" value="ECO:0007669"/>
    <property type="project" value="InterPro"/>
</dbReference>
<evidence type="ECO:0000256" key="3">
    <source>
        <dbReference type="ARBA" id="ARBA00010136"/>
    </source>
</evidence>
<evidence type="ECO:0000256" key="8">
    <source>
        <dbReference type="ARBA" id="ARBA00022723"/>
    </source>
</evidence>
<dbReference type="Gene3D" id="2.60.40.1730">
    <property type="entry name" value="tricorn interacting facor f3 domain"/>
    <property type="match status" value="1"/>
</dbReference>
<evidence type="ECO:0000256" key="11">
    <source>
        <dbReference type="ARBA" id="ARBA00023049"/>
    </source>
</evidence>
<dbReference type="SMART" id="SM01263">
    <property type="entry name" value="Leuk-A4-hydro_C"/>
    <property type="match status" value="1"/>
</dbReference>
<dbReference type="GO" id="GO:0005737">
    <property type="term" value="C:cytoplasm"/>
    <property type="evidence" value="ECO:0007669"/>
    <property type="project" value="UniProtKB-SubCell"/>
</dbReference>
<dbReference type="GO" id="GO:0016285">
    <property type="term" value="F:alanyl aminopeptidase activity"/>
    <property type="evidence" value="ECO:0007669"/>
    <property type="project" value="UniProtKB-EC"/>
</dbReference>
<keyword evidence="17" id="KW-1185">Reference proteome</keyword>
<evidence type="ECO:0000256" key="14">
    <source>
        <dbReference type="PIRSR" id="PIRSR634015-3"/>
    </source>
</evidence>
<dbReference type="InterPro" id="IPR049980">
    <property type="entry name" value="LTA4H_cat"/>
</dbReference>
<feature type="binding site" evidence="14">
    <location>
        <position position="341"/>
    </location>
    <ligand>
        <name>Zn(2+)</name>
        <dbReference type="ChEBI" id="CHEBI:29105"/>
        <note>catalytic</note>
    </ligand>
</feature>
<dbReference type="InterPro" id="IPR016024">
    <property type="entry name" value="ARM-type_fold"/>
</dbReference>
<dbReference type="SUPFAM" id="SSF63737">
    <property type="entry name" value="Leukotriene A4 hydrolase N-terminal domain"/>
    <property type="match status" value="1"/>
</dbReference>
<evidence type="ECO:0000256" key="9">
    <source>
        <dbReference type="ARBA" id="ARBA00022801"/>
    </source>
</evidence>
<dbReference type="Proteomes" id="UP000642920">
    <property type="component" value="Unassembled WGS sequence"/>
</dbReference>
<dbReference type="InterPro" id="IPR027268">
    <property type="entry name" value="Peptidase_M4/M1_CTD_sf"/>
</dbReference>
<evidence type="ECO:0000256" key="6">
    <source>
        <dbReference type="ARBA" id="ARBA00022490"/>
    </source>
</evidence>
<dbReference type="EMBL" id="JAERQG010000001">
    <property type="protein sequence ID" value="MBL0764200.1"/>
    <property type="molecule type" value="Genomic_DNA"/>
</dbReference>
<dbReference type="Pfam" id="PF17900">
    <property type="entry name" value="Peptidase_M1_N"/>
    <property type="match status" value="1"/>
</dbReference>
<sequence>MKNTLLIFQFFVLVLLNACTNNETDSIQHMNKIHLQSKDHHSYAKPNEARIKHLRLNMEVSFDEKVLKSTATYQIEKSPSAKEIIFDTKDLEIKAVYVNDSIEIKSYSLKGKDEILGQALHIPLDTTTKTIKIEYETSPNAEALQWLNEKQTASGKPFLFTQSQAILCRSWIPIQDSPSIKFTYEAQVKVPEGFLALMSAENPQAIDTTGVYSFNMPYKIPAYLMALSVGDLDFHKYDSICGVYAEPPTMEKAKNELEDLDKMVAAASKLYGKYKWGRFDVLMLPPSFPFGGMENPMLTFATPTILAGDKSLTSLIAHELAHSWSGNLVTNATWDDFWLNEGFTVYFEYRIMEAIYGKEYANMLALISKRELEQEVKEMMADGKEEDTKLKLNLKGRNPDEGLTSIAYDKGYFFLKRLEELAGREHFDQFLANYFDENAFQTMTTEGFITYTQQYLFAKNNIEEPDNLFDDWVYGVGLPDDMPQIESGLFKNVESTLEKWLVQKDNDLLPDSAWSTHEWLHFLHEMPDSIGVDEMRLLDAKKNFTTSGNSEIKTEWMLLGIKHNYKPIYPELERFLINTGRRKFLMPLYQTLLESENINKDYILRIYEQARSNYHYVSYNSIDNLLGYQPQK</sequence>
<evidence type="ECO:0000313" key="16">
    <source>
        <dbReference type="EMBL" id="MBL0764200.1"/>
    </source>
</evidence>
<gene>
    <name evidence="16" type="ORF">JKP34_02980</name>
</gene>
<keyword evidence="7" id="KW-0645">Protease</keyword>
<reference evidence="16" key="1">
    <citation type="submission" date="2021-01" db="EMBL/GenBank/DDBJ databases">
        <title>Marivirga sp. nov., isolated from intertidal surface sediments.</title>
        <authorList>
            <person name="Zhang M."/>
        </authorList>
    </citation>
    <scope>NUCLEOTIDE SEQUENCE</scope>
    <source>
        <strain evidence="16">SM1354</strain>
    </source>
</reference>
<feature type="domain" description="Peptidase M1 leukotriene A4 hydrolase/aminopeptidase C-terminal" evidence="15">
    <location>
        <begin position="488"/>
        <end position="626"/>
    </location>
</feature>
<evidence type="ECO:0000313" key="17">
    <source>
        <dbReference type="Proteomes" id="UP000642920"/>
    </source>
</evidence>
<dbReference type="Gene3D" id="3.30.2010.30">
    <property type="match status" value="1"/>
</dbReference>
<dbReference type="InterPro" id="IPR042097">
    <property type="entry name" value="Aminopeptidase_N-like_N_sf"/>
</dbReference>
<evidence type="ECO:0000256" key="4">
    <source>
        <dbReference type="ARBA" id="ARBA00012564"/>
    </source>
</evidence>
<dbReference type="InterPro" id="IPR034015">
    <property type="entry name" value="M1_LTA4H"/>
</dbReference>
<comment type="caution">
    <text evidence="16">The sequence shown here is derived from an EMBL/GenBank/DDBJ whole genome shotgun (WGS) entry which is preliminary data.</text>
</comment>
<comment type="cofactor">
    <cofactor evidence="14">
        <name>Zn(2+)</name>
        <dbReference type="ChEBI" id="CHEBI:29105"/>
    </cofactor>
    <text evidence="14">Binds 1 zinc ion per subunit.</text>
</comment>
<dbReference type="InterPro" id="IPR038502">
    <property type="entry name" value="M1_LTA-4_hydro/amino_C_sf"/>
</dbReference>
<evidence type="ECO:0000256" key="2">
    <source>
        <dbReference type="ARBA" id="ARBA00004496"/>
    </source>
</evidence>
<evidence type="ECO:0000256" key="5">
    <source>
        <dbReference type="ARBA" id="ARBA00015611"/>
    </source>
</evidence>
<dbReference type="EC" id="3.4.11.2" evidence="4"/>
<evidence type="ECO:0000256" key="7">
    <source>
        <dbReference type="ARBA" id="ARBA00022670"/>
    </source>
</evidence>
<dbReference type="SUPFAM" id="SSF55486">
    <property type="entry name" value="Metalloproteases ('zincins'), catalytic domain"/>
    <property type="match status" value="1"/>
</dbReference>
<keyword evidence="8 14" id="KW-0479">Metal-binding</keyword>
<evidence type="ECO:0000256" key="12">
    <source>
        <dbReference type="PIRSR" id="PIRSR634015-1"/>
    </source>
</evidence>
<dbReference type="CDD" id="cd09599">
    <property type="entry name" value="M1_LTA4H"/>
    <property type="match status" value="1"/>
</dbReference>
<accession>A0A937A5Y8</accession>
<dbReference type="PANTHER" id="PTHR45726:SF3">
    <property type="entry name" value="LEUKOTRIENE A-4 HYDROLASE"/>
    <property type="match status" value="1"/>
</dbReference>
<dbReference type="PANTHER" id="PTHR45726">
    <property type="entry name" value="LEUKOTRIENE A-4 HYDROLASE"/>
    <property type="match status" value="1"/>
</dbReference>
<comment type="similarity">
    <text evidence="3">Belongs to the peptidase M1 family.</text>
</comment>
<feature type="binding site" evidence="14">
    <location>
        <position position="318"/>
    </location>
    <ligand>
        <name>Zn(2+)</name>
        <dbReference type="ChEBI" id="CHEBI:29105"/>
        <note>catalytic</note>
    </ligand>
</feature>
<keyword evidence="11" id="KW-0482">Metalloprotease</keyword>
<dbReference type="SUPFAM" id="SSF48371">
    <property type="entry name" value="ARM repeat"/>
    <property type="match status" value="1"/>
</dbReference>
<dbReference type="InterPro" id="IPR045357">
    <property type="entry name" value="Aminopeptidase_N-like_N"/>
</dbReference>
<dbReference type="Gene3D" id="1.10.390.10">
    <property type="entry name" value="Neutral Protease Domain 2"/>
    <property type="match status" value="1"/>
</dbReference>
<dbReference type="PRINTS" id="PR00756">
    <property type="entry name" value="ALADIPTASE"/>
</dbReference>